<gene>
    <name evidence="3" type="ORF">JZM60_01525</name>
</gene>
<evidence type="ECO:0000313" key="4">
    <source>
        <dbReference type="Proteomes" id="UP000663651"/>
    </source>
</evidence>
<comment type="similarity">
    <text evidence="1">Belongs to the MlaA family.</text>
</comment>
<evidence type="ECO:0000256" key="2">
    <source>
        <dbReference type="ARBA" id="ARBA00022729"/>
    </source>
</evidence>
<dbReference type="InterPro" id="IPR007428">
    <property type="entry name" value="MlaA"/>
</dbReference>
<dbReference type="PANTHER" id="PTHR30035">
    <property type="entry name" value="LIPOPROTEIN VACJ-RELATED"/>
    <property type="match status" value="1"/>
</dbReference>
<sequence>MGIIHERRSLAMITLPALLFLCGCSTLPEVAPGTPPPKRTFESTVKGDKPQMLDVSDSMEGFNRGTYRYNYYFDEYFMRPVVRTYEFIMPDYAEDRVSGAIDNIGDVGNFTNNLLQLKFKAAGITLGRVLVNSTAGVAGLWDPASKWGLERHPEDFGQTLGHYGAGNGSYIVLPILGPSNVRDTAGLVAGTAAFNLVGPAAWVNDSAINTAYTATSSVDKRHRIPFRYRQTGSPFEYDLLRMLYTMQRENDVAN</sequence>
<organism evidence="3 4">
    <name type="scientific">Geobacter benzoatilyticus</name>
    <dbReference type="NCBI Taxonomy" id="2815309"/>
    <lineage>
        <taxon>Bacteria</taxon>
        <taxon>Pseudomonadati</taxon>
        <taxon>Thermodesulfobacteriota</taxon>
        <taxon>Desulfuromonadia</taxon>
        <taxon>Geobacterales</taxon>
        <taxon>Geobacteraceae</taxon>
        <taxon>Geobacter</taxon>
    </lineage>
</organism>
<dbReference type="PROSITE" id="PS51257">
    <property type="entry name" value="PROKAR_LIPOPROTEIN"/>
    <property type="match status" value="1"/>
</dbReference>
<dbReference type="PANTHER" id="PTHR30035:SF3">
    <property type="entry name" value="INTERMEMBRANE PHOSPHOLIPID TRANSPORT SYSTEM LIPOPROTEIN MLAA"/>
    <property type="match status" value="1"/>
</dbReference>
<evidence type="ECO:0000313" key="3">
    <source>
        <dbReference type="EMBL" id="QSV46003.1"/>
    </source>
</evidence>
<dbReference type="Proteomes" id="UP000663651">
    <property type="component" value="Chromosome"/>
</dbReference>
<protein>
    <submittedName>
        <fullName evidence="3">VacJ family lipoprotein</fullName>
    </submittedName>
</protein>
<dbReference type="RefSeq" id="WP_207163792.1">
    <property type="nucleotide sequence ID" value="NZ_CP071382.1"/>
</dbReference>
<dbReference type="Pfam" id="PF04333">
    <property type="entry name" value="MlaA"/>
    <property type="match status" value="1"/>
</dbReference>
<proteinExistence type="inferred from homology"/>
<dbReference type="EMBL" id="CP071382">
    <property type="protein sequence ID" value="QSV46003.1"/>
    <property type="molecule type" value="Genomic_DNA"/>
</dbReference>
<keyword evidence="4" id="KW-1185">Reference proteome</keyword>
<name>A0ABX7Q3H3_9BACT</name>
<keyword evidence="2" id="KW-0732">Signal</keyword>
<keyword evidence="3" id="KW-0449">Lipoprotein</keyword>
<dbReference type="PRINTS" id="PR01805">
    <property type="entry name" value="VACJLIPOPROT"/>
</dbReference>
<evidence type="ECO:0000256" key="1">
    <source>
        <dbReference type="ARBA" id="ARBA00010634"/>
    </source>
</evidence>
<accession>A0ABX7Q3H3</accession>
<reference evidence="3 4" key="1">
    <citation type="submission" date="2021-03" db="EMBL/GenBank/DDBJ databases">
        <title>Geobacter metallireducens gen. nov. sp. nov., a microorganism capable of coupling the complete oxidation of organic compounds to the reduction of iron and other metals.</title>
        <authorList>
            <person name="Li Y."/>
        </authorList>
    </citation>
    <scope>NUCLEOTIDE SEQUENCE [LARGE SCALE GENOMIC DNA]</scope>
    <source>
        <strain evidence="3 4">Jerry-YX</strain>
    </source>
</reference>